<evidence type="ECO:0000256" key="1">
    <source>
        <dbReference type="HAMAP-Rule" id="MF_00761"/>
    </source>
</evidence>
<proteinExistence type="inferred from homology"/>
<dbReference type="Proteomes" id="UP000054770">
    <property type="component" value="Unassembled WGS sequence"/>
</dbReference>
<protein>
    <recommendedName>
        <fullName evidence="1">UPF0303 protein AWB68_04985</fullName>
    </recommendedName>
</protein>
<comment type="caution">
    <text evidence="2">The sequence shown here is derived from an EMBL/GenBank/DDBJ whole genome shotgun (WGS) entry which is preliminary data.</text>
</comment>
<comment type="similarity">
    <text evidence="1">Belongs to the UPF0303 family.</text>
</comment>
<organism evidence="2 3">
    <name type="scientific">Caballeronia choica</name>
    <dbReference type="NCBI Taxonomy" id="326476"/>
    <lineage>
        <taxon>Bacteria</taxon>
        <taxon>Pseudomonadati</taxon>
        <taxon>Pseudomonadota</taxon>
        <taxon>Betaproteobacteria</taxon>
        <taxon>Burkholderiales</taxon>
        <taxon>Burkholderiaceae</taxon>
        <taxon>Caballeronia</taxon>
    </lineage>
</organism>
<dbReference type="InterPro" id="IPR010371">
    <property type="entry name" value="YBR137W-like"/>
</dbReference>
<dbReference type="EMBL" id="FCON02000066">
    <property type="protein sequence ID" value="SAL76453.1"/>
    <property type="molecule type" value="Genomic_DNA"/>
</dbReference>
<evidence type="ECO:0000313" key="2">
    <source>
        <dbReference type="EMBL" id="SAL76453.1"/>
    </source>
</evidence>
<name>A0A158K6U5_9BURK</name>
<dbReference type="InterPro" id="IPR038084">
    <property type="entry name" value="PduO/GlcC-like_sf"/>
</dbReference>
<dbReference type="Pfam" id="PF03928">
    <property type="entry name" value="HbpS-like"/>
    <property type="match status" value="1"/>
</dbReference>
<dbReference type="PANTHER" id="PTHR28255:SF1">
    <property type="entry name" value="UPF0303 PROTEIN YBR137W"/>
    <property type="match status" value="1"/>
</dbReference>
<keyword evidence="3" id="KW-1185">Reference proteome</keyword>
<reference evidence="2" key="1">
    <citation type="submission" date="2016-01" db="EMBL/GenBank/DDBJ databases">
        <authorList>
            <person name="Peeters C."/>
        </authorList>
    </citation>
    <scope>NUCLEOTIDE SEQUENCE [LARGE SCALE GENOMIC DNA]</scope>
    <source>
        <strain evidence="2">LMG 22940</strain>
    </source>
</reference>
<dbReference type="HAMAP" id="MF_00761">
    <property type="entry name" value="UPF0303"/>
    <property type="match status" value="1"/>
</dbReference>
<dbReference type="NCBIfam" id="NF002696">
    <property type="entry name" value="PRK02487.1-5"/>
    <property type="match status" value="1"/>
</dbReference>
<evidence type="ECO:0000313" key="3">
    <source>
        <dbReference type="Proteomes" id="UP000054770"/>
    </source>
</evidence>
<gene>
    <name evidence="2" type="ORF">AWB68_04985</name>
</gene>
<dbReference type="InterPro" id="IPR005624">
    <property type="entry name" value="PduO/GlcC-like"/>
</dbReference>
<dbReference type="AlphaFoldDB" id="A0A158K6U5"/>
<dbReference type="Gene3D" id="3.30.450.150">
    <property type="entry name" value="Haem-degrading domain"/>
    <property type="match status" value="1"/>
</dbReference>
<sequence length="200" mass="21690">MRPACQNDALILLRDAWVHPVLLAPIDDTSRNSPAMDIPHDLQAIAHQEKTLVFPQFDCDRAWQIGSQLREMAYARGAAVAIDVRTFGRNLFFAALDGTTPNNASWIERKSRTVEHFRRSSYAIGLLLEQQGATLSDKYGLSNAEFASHGGAFPLCVAGAGVIGSVAVSGLPQRSDHQMVVEALCAVLGKDFGALALTRE</sequence>
<dbReference type="PANTHER" id="PTHR28255">
    <property type="match status" value="1"/>
</dbReference>
<accession>A0A158K6U5</accession>
<dbReference type="SUPFAM" id="SSF143744">
    <property type="entry name" value="GlcG-like"/>
    <property type="match status" value="1"/>
</dbReference>